<dbReference type="AlphaFoldDB" id="A0A7T0BX52"/>
<sequence>MSLNLKAMFSGFLKQAKEQYSETGNTEASQSQLNISGDEEVLTEEIPYKLEPSLAEVEQYLGRIRRNGL</sequence>
<evidence type="ECO:0000313" key="1">
    <source>
        <dbReference type="EMBL" id="QPJ62544.1"/>
    </source>
</evidence>
<gene>
    <name evidence="1" type="ORF">G3M70_11950</name>
</gene>
<dbReference type="Proteomes" id="UP000594688">
    <property type="component" value="Chromosome"/>
</dbReference>
<name>A0A7T0BX52_9BACT</name>
<dbReference type="EMBL" id="CP048685">
    <property type="protein sequence ID" value="QPJ62544.1"/>
    <property type="molecule type" value="Genomic_DNA"/>
</dbReference>
<dbReference type="KEGG" id="nli:G3M70_11950"/>
<reference evidence="1 2" key="1">
    <citation type="submission" date="2020-02" db="EMBL/GenBank/DDBJ databases">
        <title>Genomic and physiological characterization of two novel Nitrospinaceae genera.</title>
        <authorList>
            <person name="Mueller A.J."/>
            <person name="Jung M.-Y."/>
            <person name="Strachan C.R."/>
            <person name="Herbold C.W."/>
            <person name="Kirkegaard R.H."/>
            <person name="Daims H."/>
        </authorList>
    </citation>
    <scope>NUCLEOTIDE SEQUENCE [LARGE SCALE GENOMIC DNA]</scope>
    <source>
        <strain evidence="1">EB</strain>
    </source>
</reference>
<accession>A0A7T0BX52</accession>
<evidence type="ECO:0000313" key="2">
    <source>
        <dbReference type="Proteomes" id="UP000594688"/>
    </source>
</evidence>
<organism evidence="1 2">
    <name type="scientific">Candidatus Nitronauta litoralis</name>
    <dbReference type="NCBI Taxonomy" id="2705533"/>
    <lineage>
        <taxon>Bacteria</taxon>
        <taxon>Pseudomonadati</taxon>
        <taxon>Nitrospinota/Tectimicrobiota group</taxon>
        <taxon>Nitrospinota</taxon>
        <taxon>Nitrospinia</taxon>
        <taxon>Nitrospinales</taxon>
        <taxon>Nitrospinaceae</taxon>
        <taxon>Candidatus Nitronauta</taxon>
    </lineage>
</organism>
<protein>
    <submittedName>
        <fullName evidence="1">Uncharacterized protein</fullName>
    </submittedName>
</protein>
<proteinExistence type="predicted"/>